<protein>
    <submittedName>
        <fullName evidence="4">Transglycosylase SLT domain-containing protein</fullName>
    </submittedName>
</protein>
<evidence type="ECO:0000256" key="1">
    <source>
        <dbReference type="ARBA" id="ARBA00007734"/>
    </source>
</evidence>
<organism evidence="4 5">
    <name type="scientific">Campylobacter anatolicus</name>
    <dbReference type="NCBI Taxonomy" id="2829105"/>
    <lineage>
        <taxon>Bacteria</taxon>
        <taxon>Pseudomonadati</taxon>
        <taxon>Campylobacterota</taxon>
        <taxon>Epsilonproteobacteria</taxon>
        <taxon>Campylobacterales</taxon>
        <taxon>Campylobacteraceae</taxon>
        <taxon>Campylobacter</taxon>
    </lineage>
</organism>
<dbReference type="Pfam" id="PF01476">
    <property type="entry name" value="LysM"/>
    <property type="match status" value="2"/>
</dbReference>
<dbReference type="Pfam" id="PF01464">
    <property type="entry name" value="SLT"/>
    <property type="match status" value="1"/>
</dbReference>
<evidence type="ECO:0000313" key="4">
    <source>
        <dbReference type="EMBL" id="MBR8463019.1"/>
    </source>
</evidence>
<dbReference type="Proteomes" id="UP000682951">
    <property type="component" value="Unassembled WGS sequence"/>
</dbReference>
<feature type="chain" id="PRO_5045639472" evidence="2">
    <location>
        <begin position="20"/>
        <end position="404"/>
    </location>
</feature>
<dbReference type="PANTHER" id="PTHR37423">
    <property type="entry name" value="SOLUBLE LYTIC MUREIN TRANSGLYCOSYLASE-RELATED"/>
    <property type="match status" value="1"/>
</dbReference>
<comment type="similarity">
    <text evidence="1">Belongs to the transglycosylase Slt family.</text>
</comment>
<dbReference type="InterPro" id="IPR018392">
    <property type="entry name" value="LysM"/>
</dbReference>
<dbReference type="EMBL" id="JAGSSW010000001">
    <property type="protein sequence ID" value="MBR8463019.1"/>
    <property type="molecule type" value="Genomic_DNA"/>
</dbReference>
<comment type="caution">
    <text evidence="4">The sequence shown here is derived from an EMBL/GenBank/DDBJ whole genome shotgun (WGS) entry which is preliminary data.</text>
</comment>
<evidence type="ECO:0000256" key="2">
    <source>
        <dbReference type="SAM" id="SignalP"/>
    </source>
</evidence>
<feature type="signal peptide" evidence="2">
    <location>
        <begin position="1"/>
        <end position="19"/>
    </location>
</feature>
<accession>A0ABS5HFH8</accession>
<dbReference type="SUPFAM" id="SSF54106">
    <property type="entry name" value="LysM domain"/>
    <property type="match status" value="2"/>
</dbReference>
<dbReference type="SUPFAM" id="SSF53955">
    <property type="entry name" value="Lysozyme-like"/>
    <property type="match status" value="1"/>
</dbReference>
<dbReference type="InterPro" id="IPR036779">
    <property type="entry name" value="LysM_dom_sf"/>
</dbReference>
<name>A0ABS5HFH8_9BACT</name>
<dbReference type="InterPro" id="IPR023346">
    <property type="entry name" value="Lysozyme-like_dom_sf"/>
</dbReference>
<sequence length="404" mass="45602">MKAILKIFLLFVCSLTLFANTSEHSSYNTQAKILKELDIDPSFMKTKSYIDAKYRMQNTHIRNFANALKNGYMYIPMIKTHIKTSGIPESFFYLAMIESGFETHTTSKAKAVGIWQFMERTARLHGLKVNEYVDERKDPIASTKAAATYLRSMKDKFGKWYLAVMAYNCGEGALSRAIQKAGTNDIAVLLDEDKKYLPKETRRFVVKILRAAYIAKDAERLLSSSDSSLLNATGGLKLAKVQIPGGTHLAQVGDSIGLSVKKMKDNNPHLKFVFTPPNLKDYYIYIPENKKQLFATNFKPSYNKNHFYTYIVKKGDTLLHISKKTGISHRAIREYNELKTNAIAYNQKLIIPVTQSNKSQKYIVQNGDTLVSISKKFNVKVDDIKEANAMASSDLNIGANIVIP</sequence>
<proteinExistence type="inferred from homology"/>
<dbReference type="InterPro" id="IPR008258">
    <property type="entry name" value="Transglycosylase_SLT_dom_1"/>
</dbReference>
<feature type="domain" description="LysM" evidence="3">
    <location>
        <begin position="308"/>
        <end position="351"/>
    </location>
</feature>
<evidence type="ECO:0000313" key="5">
    <source>
        <dbReference type="Proteomes" id="UP000682951"/>
    </source>
</evidence>
<dbReference type="RefSeq" id="WP_212140850.1">
    <property type="nucleotide sequence ID" value="NZ_JAGSSW010000001.1"/>
</dbReference>
<dbReference type="SMART" id="SM00257">
    <property type="entry name" value="LysM"/>
    <property type="match status" value="2"/>
</dbReference>
<dbReference type="Gene3D" id="1.10.530.10">
    <property type="match status" value="1"/>
</dbReference>
<evidence type="ECO:0000259" key="3">
    <source>
        <dbReference type="PROSITE" id="PS51782"/>
    </source>
</evidence>
<dbReference type="PANTHER" id="PTHR37423:SF2">
    <property type="entry name" value="MEMBRANE-BOUND LYTIC MUREIN TRANSGLYCOSYLASE C"/>
    <property type="match status" value="1"/>
</dbReference>
<keyword evidence="2" id="KW-0732">Signal</keyword>
<dbReference type="PROSITE" id="PS51782">
    <property type="entry name" value="LYSM"/>
    <property type="match status" value="2"/>
</dbReference>
<gene>
    <name evidence="4" type="ORF">KDD93_00315</name>
</gene>
<keyword evidence="5" id="KW-1185">Reference proteome</keyword>
<dbReference type="CDD" id="cd16894">
    <property type="entry name" value="MltD-like"/>
    <property type="match status" value="1"/>
</dbReference>
<reference evidence="4 5" key="1">
    <citation type="submission" date="2021-04" db="EMBL/GenBank/DDBJ databases">
        <title>Molecular and phenotypic characterization and identification of bacterial isolates recovered from the Anatolian ground squirrels (Spermophilus xanthoprymnus) and which have the potential to form a new species in the Campylobacter genus.</title>
        <authorList>
            <person name="Aydin F."/>
            <person name="Abay S."/>
            <person name="Kayman T."/>
            <person name="Karakaya E."/>
            <person name="Mustak H.K."/>
            <person name="Mustak I.B."/>
            <person name="Bilgin N."/>
            <person name="Duzler A."/>
            <person name="Sahin O."/>
            <person name="Guran O."/>
            <person name="Saticioglu I.B."/>
        </authorList>
    </citation>
    <scope>NUCLEOTIDE SEQUENCE [LARGE SCALE GENOMIC DNA]</scope>
    <source>
        <strain evidence="5">faydin-G24</strain>
    </source>
</reference>
<dbReference type="Gene3D" id="3.10.350.10">
    <property type="entry name" value="LysM domain"/>
    <property type="match status" value="2"/>
</dbReference>
<feature type="domain" description="LysM" evidence="3">
    <location>
        <begin position="360"/>
        <end position="403"/>
    </location>
</feature>
<dbReference type="CDD" id="cd00118">
    <property type="entry name" value="LysM"/>
    <property type="match status" value="2"/>
</dbReference>